<dbReference type="InterPro" id="IPR001610">
    <property type="entry name" value="PAC"/>
</dbReference>
<dbReference type="PRINTS" id="PR00260">
    <property type="entry name" value="CHEMTRNSDUCR"/>
</dbReference>
<dbReference type="InterPro" id="IPR004089">
    <property type="entry name" value="MCPsignal_dom"/>
</dbReference>
<dbReference type="GO" id="GO:0016020">
    <property type="term" value="C:membrane"/>
    <property type="evidence" value="ECO:0007669"/>
    <property type="project" value="InterPro"/>
</dbReference>
<dbReference type="PANTHER" id="PTHR44757:SF2">
    <property type="entry name" value="BIOFILM ARCHITECTURE MAINTENANCE PROTEIN MBAA"/>
    <property type="match status" value="1"/>
</dbReference>
<dbReference type="SUPFAM" id="SSF55785">
    <property type="entry name" value="PYP-like sensor domain (PAS domain)"/>
    <property type="match status" value="5"/>
</dbReference>
<dbReference type="Pfam" id="PF13426">
    <property type="entry name" value="PAS_9"/>
    <property type="match status" value="4"/>
</dbReference>
<sequence>MLGRIFSLRKSAVDQTLEQALDAVVSIDAKNRVTFFNKAAEQLWGYARGEVIGKNVRMLVPEEIRAGHDELVDANRTTGQDKIVGTSRDVEIQRKDDSRIWANLSLSKVKHGKSITYTAFVKDITKERESRERITQTLEQALDAVVSIDHNNIVTFFNAAAETLWGYGRDEVLGQNVKMLVPDEIRAGHDELVDANRTTGQDKIVGTSRDVEIQRKDNNRIWANLSLSKVDVGGQISYTAFVKDITEERKAREMINQTLEQALDAVVTIDENNIVTFFNAAAEQLWGYSRNEVLGQNVKMLVPDEIQASHDEKVNANRTTGQDKIVGTSREVEVQRKDGTRVWGALSLSKVKLDTEIVYTAFVKDVDEDVRRREQFKLLSLVANETDNSVVITGPEGLIEYVNPGFTRLTGYDLEQVQGKKPGDVLQGAHTSQETVARIREKIQAQQPFYEEILNYSASGEPYWISLSINPVFDKSGKLNKFISVQANITETKLDALASNARIEAIRRSNAVIEWNANGQVADVNSFAQELLKTDSSDSAMLSLSKYVTNDEQQNLKRGAPVAKEFSLENSARETIWLSATFQPIMDVSGALDRIVMNASDATSRRVAIAQSTDLMSGVLDRIDGVASQINQLSSQTNLLSLNATIEAARAGEHGRGFAVVAEEVRELAGRSSGSATEIGNLISETRGQIEKLDLAG</sequence>
<dbReference type="InterPro" id="IPR035965">
    <property type="entry name" value="PAS-like_dom_sf"/>
</dbReference>
<feature type="domain" description="PAS" evidence="3">
    <location>
        <begin position="251"/>
        <end position="305"/>
    </location>
</feature>
<feature type="domain" description="PAS" evidence="3">
    <location>
        <begin position="375"/>
        <end position="420"/>
    </location>
</feature>
<dbReference type="PROSITE" id="PS50112">
    <property type="entry name" value="PAS"/>
    <property type="match status" value="4"/>
</dbReference>
<evidence type="ECO:0000256" key="1">
    <source>
        <dbReference type="PROSITE-ProRule" id="PRU00284"/>
    </source>
</evidence>
<dbReference type="Gene3D" id="6.10.250.3200">
    <property type="match status" value="1"/>
</dbReference>
<dbReference type="InterPro" id="IPR052155">
    <property type="entry name" value="Biofilm_reg_signaling"/>
</dbReference>
<reference evidence="5 6" key="1">
    <citation type="submission" date="2019-06" db="EMBL/GenBank/DDBJ databases">
        <title>Whole genome sequence for Rhodospirillaceae sp. R148.</title>
        <authorList>
            <person name="Wang G."/>
        </authorList>
    </citation>
    <scope>NUCLEOTIDE SEQUENCE [LARGE SCALE GENOMIC DNA]</scope>
    <source>
        <strain evidence="5 6">R148</strain>
    </source>
</reference>
<dbReference type="Gene3D" id="3.30.450.20">
    <property type="entry name" value="PAS domain"/>
    <property type="match status" value="5"/>
</dbReference>
<dbReference type="InterPro" id="IPR000014">
    <property type="entry name" value="PAS"/>
</dbReference>
<dbReference type="InterPro" id="IPR000700">
    <property type="entry name" value="PAS-assoc_C"/>
</dbReference>
<keyword evidence="6" id="KW-1185">Reference proteome</keyword>
<dbReference type="GO" id="GO:0006935">
    <property type="term" value="P:chemotaxis"/>
    <property type="evidence" value="ECO:0007669"/>
    <property type="project" value="InterPro"/>
</dbReference>
<dbReference type="SUPFAM" id="SSF58104">
    <property type="entry name" value="Methyl-accepting chemotaxis protein (MCP) signaling domain"/>
    <property type="match status" value="1"/>
</dbReference>
<gene>
    <name evidence="5" type="ORF">FKG95_20015</name>
</gene>
<protein>
    <submittedName>
        <fullName evidence="5">PAS domain S-box protein</fullName>
    </submittedName>
</protein>
<dbReference type="PROSITE" id="PS50111">
    <property type="entry name" value="CHEMOTAXIS_TRANSDUC_2"/>
    <property type="match status" value="1"/>
</dbReference>
<dbReference type="NCBIfam" id="TIGR00229">
    <property type="entry name" value="sensory_box"/>
    <property type="match status" value="4"/>
</dbReference>
<feature type="domain" description="PAC" evidence="4">
    <location>
        <begin position="207"/>
        <end position="257"/>
    </location>
</feature>
<feature type="domain" description="PAC" evidence="4">
    <location>
        <begin position="447"/>
        <end position="501"/>
    </location>
</feature>
<dbReference type="GO" id="GO:0004888">
    <property type="term" value="F:transmembrane signaling receptor activity"/>
    <property type="evidence" value="ECO:0007669"/>
    <property type="project" value="InterPro"/>
</dbReference>
<comment type="caution">
    <text evidence="5">The sequence shown here is derived from an EMBL/GenBank/DDBJ whole genome shotgun (WGS) entry which is preliminary data.</text>
</comment>
<dbReference type="PROSITE" id="PS50113">
    <property type="entry name" value="PAC"/>
    <property type="match status" value="3"/>
</dbReference>
<dbReference type="AlphaFoldDB" id="A0A545TKZ9"/>
<evidence type="ECO:0000259" key="4">
    <source>
        <dbReference type="PROSITE" id="PS50113"/>
    </source>
</evidence>
<evidence type="ECO:0000313" key="5">
    <source>
        <dbReference type="EMBL" id="TQV77841.1"/>
    </source>
</evidence>
<feature type="domain" description="PAS" evidence="3">
    <location>
        <begin position="130"/>
        <end position="184"/>
    </location>
</feature>
<accession>A0A545TKZ9</accession>
<dbReference type="SMART" id="SM00091">
    <property type="entry name" value="PAS"/>
    <property type="match status" value="4"/>
</dbReference>
<proteinExistence type="predicted"/>
<dbReference type="EMBL" id="VHSH01000007">
    <property type="protein sequence ID" value="TQV77841.1"/>
    <property type="molecule type" value="Genomic_DNA"/>
</dbReference>
<dbReference type="PANTHER" id="PTHR44757">
    <property type="entry name" value="DIGUANYLATE CYCLASE DGCP"/>
    <property type="match status" value="1"/>
</dbReference>
<organism evidence="5 6">
    <name type="scientific">Denitrobaculum tricleocarpae</name>
    <dbReference type="NCBI Taxonomy" id="2591009"/>
    <lineage>
        <taxon>Bacteria</taxon>
        <taxon>Pseudomonadati</taxon>
        <taxon>Pseudomonadota</taxon>
        <taxon>Alphaproteobacteria</taxon>
        <taxon>Rhodospirillales</taxon>
        <taxon>Rhodospirillaceae</taxon>
        <taxon>Denitrobaculum</taxon>
    </lineage>
</organism>
<evidence type="ECO:0000259" key="2">
    <source>
        <dbReference type="PROSITE" id="PS50111"/>
    </source>
</evidence>
<name>A0A545TKZ9_9PROT</name>
<feature type="domain" description="PAC" evidence="4">
    <location>
        <begin position="86"/>
        <end position="136"/>
    </location>
</feature>
<feature type="domain" description="PAS" evidence="3">
    <location>
        <begin position="9"/>
        <end position="63"/>
    </location>
</feature>
<keyword evidence="1" id="KW-0807">Transducer</keyword>
<evidence type="ECO:0000259" key="3">
    <source>
        <dbReference type="PROSITE" id="PS50112"/>
    </source>
</evidence>
<dbReference type="Pfam" id="PF00015">
    <property type="entry name" value="MCPsignal"/>
    <property type="match status" value="1"/>
</dbReference>
<dbReference type="InterPro" id="IPR004090">
    <property type="entry name" value="Chemotax_Me-accpt_rcpt"/>
</dbReference>
<dbReference type="CDD" id="cd00130">
    <property type="entry name" value="PAS"/>
    <property type="match status" value="4"/>
</dbReference>
<dbReference type="SMART" id="SM00086">
    <property type="entry name" value="PAC"/>
    <property type="match status" value="5"/>
</dbReference>
<evidence type="ECO:0000313" key="6">
    <source>
        <dbReference type="Proteomes" id="UP000315252"/>
    </source>
</evidence>
<dbReference type="GO" id="GO:0007165">
    <property type="term" value="P:signal transduction"/>
    <property type="evidence" value="ECO:0007669"/>
    <property type="project" value="UniProtKB-KW"/>
</dbReference>
<dbReference type="Proteomes" id="UP000315252">
    <property type="component" value="Unassembled WGS sequence"/>
</dbReference>
<feature type="domain" description="Methyl-accepting transducer" evidence="2">
    <location>
        <begin position="621"/>
        <end position="691"/>
    </location>
</feature>
<dbReference type="OrthoDB" id="9765776at2"/>